<dbReference type="GO" id="GO:0016887">
    <property type="term" value="F:ATP hydrolysis activity"/>
    <property type="evidence" value="ECO:0007669"/>
    <property type="project" value="InterPro"/>
</dbReference>
<sequence>MENFIDHIAILNFKSIRNLKLEGLTRINLFIGKPNVGKSNILEAFGVFSLPYSQFADNKKITEFIRIQHEPELFFDGNVSEPSVIKTNMEHCDIEYKVTPLITDNYGNSYSQQTDKLLNFNFDSAGQESFQLIIDENLAVHVLNNPETPPILKKYVFIPGKNQTGNKISFLLPPNGKNLFKIIEENNLLKTEIKELFREYNLKLVFDKASRELKITKPPQNDEIFLIPYHSIADTLQRIIFYKTAIASNQNSVLIFEEPEAHAFPPYIVHITQEIIDANSNQFILSTHSPYVLDYFLENARDELSIFMVDYKNGETVANKLSKEDMDDIYSYGIDLFTNYETFLK</sequence>
<dbReference type="GO" id="GO:0000731">
    <property type="term" value="P:DNA synthesis involved in DNA repair"/>
    <property type="evidence" value="ECO:0007669"/>
    <property type="project" value="TreeGrafter"/>
</dbReference>
<comment type="caution">
    <text evidence="2">The sequence shown here is derived from an EMBL/GenBank/DDBJ whole genome shotgun (WGS) entry which is preliminary data.</text>
</comment>
<evidence type="ECO:0000313" key="2">
    <source>
        <dbReference type="EMBL" id="HDR51269.1"/>
    </source>
</evidence>
<dbReference type="SUPFAM" id="SSF52540">
    <property type="entry name" value="P-loop containing nucleoside triphosphate hydrolases"/>
    <property type="match status" value="1"/>
</dbReference>
<proteinExistence type="predicted"/>
<dbReference type="InterPro" id="IPR003959">
    <property type="entry name" value="ATPase_AAA_core"/>
</dbReference>
<dbReference type="InterPro" id="IPR027417">
    <property type="entry name" value="P-loop_NTPase"/>
</dbReference>
<organism evidence="2">
    <name type="scientific">Mariniphaga anaerophila</name>
    <dbReference type="NCBI Taxonomy" id="1484053"/>
    <lineage>
        <taxon>Bacteria</taxon>
        <taxon>Pseudomonadati</taxon>
        <taxon>Bacteroidota</taxon>
        <taxon>Bacteroidia</taxon>
        <taxon>Marinilabiliales</taxon>
        <taxon>Prolixibacteraceae</taxon>
        <taxon>Mariniphaga</taxon>
    </lineage>
</organism>
<dbReference type="AlphaFoldDB" id="A0A831LM33"/>
<protein>
    <submittedName>
        <fullName evidence="2">ATPase</fullName>
    </submittedName>
</protein>
<dbReference type="PANTHER" id="PTHR32182:SF0">
    <property type="entry name" value="DNA REPLICATION AND REPAIR PROTEIN RECF"/>
    <property type="match status" value="1"/>
</dbReference>
<dbReference type="Pfam" id="PF13304">
    <property type="entry name" value="AAA_21"/>
    <property type="match status" value="1"/>
</dbReference>
<evidence type="ECO:0000259" key="1">
    <source>
        <dbReference type="Pfam" id="PF13304"/>
    </source>
</evidence>
<dbReference type="PANTHER" id="PTHR32182">
    <property type="entry name" value="DNA REPLICATION AND REPAIR PROTEIN RECF"/>
    <property type="match status" value="1"/>
</dbReference>
<dbReference type="Gene3D" id="3.40.50.300">
    <property type="entry name" value="P-loop containing nucleotide triphosphate hydrolases"/>
    <property type="match status" value="1"/>
</dbReference>
<gene>
    <name evidence="2" type="ORF">ENN90_06565</name>
</gene>
<name>A0A831LM33_9BACT</name>
<accession>A0A831LM33</accession>
<dbReference type="GO" id="GO:0005524">
    <property type="term" value="F:ATP binding"/>
    <property type="evidence" value="ECO:0007669"/>
    <property type="project" value="InterPro"/>
</dbReference>
<dbReference type="Proteomes" id="UP000886047">
    <property type="component" value="Unassembled WGS sequence"/>
</dbReference>
<dbReference type="EMBL" id="DSDK01000358">
    <property type="protein sequence ID" value="HDR51269.1"/>
    <property type="molecule type" value="Genomic_DNA"/>
</dbReference>
<feature type="domain" description="ATPase AAA-type core" evidence="1">
    <location>
        <begin position="27"/>
        <end position="294"/>
    </location>
</feature>
<dbReference type="GO" id="GO:0006302">
    <property type="term" value="P:double-strand break repair"/>
    <property type="evidence" value="ECO:0007669"/>
    <property type="project" value="TreeGrafter"/>
</dbReference>
<reference evidence="2" key="1">
    <citation type="journal article" date="2020" name="mSystems">
        <title>Genome- and Community-Level Interaction Insights into Carbon Utilization and Element Cycling Functions of Hydrothermarchaeota in Hydrothermal Sediment.</title>
        <authorList>
            <person name="Zhou Z."/>
            <person name="Liu Y."/>
            <person name="Xu W."/>
            <person name="Pan J."/>
            <person name="Luo Z.H."/>
            <person name="Li M."/>
        </authorList>
    </citation>
    <scope>NUCLEOTIDE SEQUENCE [LARGE SCALE GENOMIC DNA]</scope>
    <source>
        <strain evidence="2">SpSt-1217</strain>
    </source>
</reference>